<keyword evidence="1" id="KW-0812">Transmembrane</keyword>
<evidence type="ECO:0000313" key="3">
    <source>
        <dbReference type="EMBL" id="MBA8825719.1"/>
    </source>
</evidence>
<dbReference type="EMBL" id="JACGWZ010000004">
    <property type="protein sequence ID" value="MBA8825719.1"/>
    <property type="molecule type" value="Genomic_DNA"/>
</dbReference>
<keyword evidence="1" id="KW-1133">Transmembrane helix</keyword>
<feature type="domain" description="DUF6286" evidence="2">
    <location>
        <begin position="69"/>
        <end position="172"/>
    </location>
</feature>
<reference evidence="3 4" key="1">
    <citation type="submission" date="2020-07" db="EMBL/GenBank/DDBJ databases">
        <title>Sequencing the genomes of 1000 actinobacteria strains.</title>
        <authorList>
            <person name="Klenk H.-P."/>
        </authorList>
    </citation>
    <scope>NUCLEOTIDE SEQUENCE [LARGE SCALE GENOMIC DNA]</scope>
    <source>
        <strain evidence="3 4">DSM 45975</strain>
    </source>
</reference>
<keyword evidence="1" id="KW-0472">Membrane</keyword>
<comment type="caution">
    <text evidence="3">The sequence shown here is derived from an EMBL/GenBank/DDBJ whole genome shotgun (WGS) entry which is preliminary data.</text>
</comment>
<dbReference type="Proteomes" id="UP000569329">
    <property type="component" value="Unassembled WGS sequence"/>
</dbReference>
<proteinExistence type="predicted"/>
<evidence type="ECO:0000313" key="4">
    <source>
        <dbReference type="Proteomes" id="UP000569329"/>
    </source>
</evidence>
<evidence type="ECO:0000256" key="1">
    <source>
        <dbReference type="SAM" id="Phobius"/>
    </source>
</evidence>
<keyword evidence="4" id="KW-1185">Reference proteome</keyword>
<gene>
    <name evidence="3" type="ORF">FHX42_003085</name>
</gene>
<organism evidence="3 4">
    <name type="scientific">Halosaccharopolyspora lacisalsi</name>
    <dbReference type="NCBI Taxonomy" id="1000566"/>
    <lineage>
        <taxon>Bacteria</taxon>
        <taxon>Bacillati</taxon>
        <taxon>Actinomycetota</taxon>
        <taxon>Actinomycetes</taxon>
        <taxon>Pseudonocardiales</taxon>
        <taxon>Pseudonocardiaceae</taxon>
        <taxon>Halosaccharopolyspora</taxon>
    </lineage>
</organism>
<sequence>MRALIRLIAALLCLVLAAVGALFIAEAAWFLAFPNDDFLLVAWPSIRADLAGIAWNGTPVRISGAVMVVAGLVLLVLVARARRGEIRLHDPAPQVTVTTDPKSLARLIGHQVRLQEDVAKASVTARRNRVRVRARAEIVDTGDLDTRLSELATETVRELPLPAVPKVSVSVRPAKERR</sequence>
<evidence type="ECO:0000259" key="2">
    <source>
        <dbReference type="Pfam" id="PF19803"/>
    </source>
</evidence>
<dbReference type="Pfam" id="PF19803">
    <property type="entry name" value="DUF6286"/>
    <property type="match status" value="1"/>
</dbReference>
<name>A0A839DYB5_9PSEU</name>
<accession>A0A839DYB5</accession>
<feature type="transmembrane region" description="Helical" evidence="1">
    <location>
        <begin position="60"/>
        <end position="79"/>
    </location>
</feature>
<dbReference type="RefSeq" id="WP_182545001.1">
    <property type="nucleotide sequence ID" value="NZ_JACGWZ010000004.1"/>
</dbReference>
<dbReference type="InterPro" id="IPR046253">
    <property type="entry name" value="DUF6286"/>
</dbReference>
<dbReference type="AlphaFoldDB" id="A0A839DYB5"/>
<protein>
    <recommendedName>
        <fullName evidence="2">DUF6286 domain-containing protein</fullName>
    </recommendedName>
</protein>